<evidence type="ECO:0000259" key="3">
    <source>
        <dbReference type="SMART" id="SM00065"/>
    </source>
</evidence>
<comment type="caution">
    <text evidence="4">The sequence shown here is derived from an EMBL/GenBank/DDBJ whole genome shotgun (WGS) entry which is preliminary data.</text>
</comment>
<proteinExistence type="inferred from homology"/>
<dbReference type="Gene3D" id="3.30.450.40">
    <property type="match status" value="1"/>
</dbReference>
<feature type="domain" description="GAF" evidence="3">
    <location>
        <begin position="99"/>
        <end position="252"/>
    </location>
</feature>
<evidence type="ECO:0000256" key="1">
    <source>
        <dbReference type="ARBA" id="ARBA00006754"/>
    </source>
</evidence>
<dbReference type="InterPro" id="IPR003018">
    <property type="entry name" value="GAF"/>
</dbReference>
<evidence type="ECO:0000313" key="4">
    <source>
        <dbReference type="EMBL" id="GAA3744095.1"/>
    </source>
</evidence>
<dbReference type="SMART" id="SM00065">
    <property type="entry name" value="GAF"/>
    <property type="match status" value="1"/>
</dbReference>
<dbReference type="InterPro" id="IPR051448">
    <property type="entry name" value="CdaR-like_regulators"/>
</dbReference>
<keyword evidence="5" id="KW-1185">Reference proteome</keyword>
<dbReference type="PANTHER" id="PTHR33744">
    <property type="entry name" value="CARBOHYDRATE DIACID REGULATOR"/>
    <property type="match status" value="1"/>
</dbReference>
<dbReference type="PANTHER" id="PTHR33744:SF1">
    <property type="entry name" value="DNA-BINDING TRANSCRIPTIONAL ACTIVATOR ADER"/>
    <property type="match status" value="1"/>
</dbReference>
<accession>A0ABP7FTN2</accession>
<dbReference type="Pfam" id="PF01590">
    <property type="entry name" value="GAF"/>
    <property type="match status" value="1"/>
</dbReference>
<dbReference type="InterPro" id="IPR042070">
    <property type="entry name" value="PucR_C-HTH_sf"/>
</dbReference>
<dbReference type="Gene3D" id="1.10.10.2840">
    <property type="entry name" value="PucR C-terminal helix-turn-helix domain"/>
    <property type="match status" value="1"/>
</dbReference>
<name>A0ABP7FTN2_9ACTN</name>
<evidence type="ECO:0000256" key="2">
    <source>
        <dbReference type="SAM" id="MobiDB-lite"/>
    </source>
</evidence>
<sequence length="653" mass="69039">MERKLSEDTPNAPGAGDGEGDDPHVEFLRLLLRDAPAVEYERPLVQARAQGRSREELAQLEEAKLLALRVRTVLSDRRRRESELSALFETANDLAGMRDLDQVLRAIVDRARTLLGTDVAYLTLRDTSVTDGDTAMRVTSGSVSARFQQLRLGPGEGLGGLVAQTALPYVTANYFTDARFVHTDTIDSGVRDEGLVAILGVPLQLNGRVIGVLFAANRRERPFSHAEVALLGSLATHASIAIDTANLIEGTRSALEELNEVNQRLTRHSGAVERAADAHDRLTDLVLHGGGVEEVEAAVSAVLGGAVTVYDASMHAERLAAPELAEAVGASQSSGRAVPTSDGGWVAAAMAGGEALGAVVLEGVTLDGADQRILERAAMVIALLLVMRRSASEAENRVRGDLLDALLEAPGRDPDGLRRRAERLGADLDAGHAVVVVEAPEAHQGRLRAAAMHLAETSGGLAGTRAGTTVLALPGSTATKVGHTVVRTLRAAVGTDVTAGTAGPTTGLASFSARHAEALRCLRTLVALGRHGEVAAPEDLGFLGLLLGGDRDVAGFVDSVLGPLLDYDARRDTALVETLRAYFTCGASLARTKDALHIHVNTVTQRLERVGRLIGSDWHEPERALELQLALRLHTLLQGGLGDEEEGAGPYRP</sequence>
<comment type="similarity">
    <text evidence="1">Belongs to the CdaR family.</text>
</comment>
<dbReference type="Pfam" id="PF17853">
    <property type="entry name" value="GGDEF_2"/>
    <property type="match status" value="1"/>
</dbReference>
<dbReference type="InterPro" id="IPR029016">
    <property type="entry name" value="GAF-like_dom_sf"/>
</dbReference>
<reference evidence="5" key="1">
    <citation type="journal article" date="2019" name="Int. J. Syst. Evol. Microbiol.">
        <title>The Global Catalogue of Microorganisms (GCM) 10K type strain sequencing project: providing services to taxonomists for standard genome sequencing and annotation.</title>
        <authorList>
            <consortium name="The Broad Institute Genomics Platform"/>
            <consortium name="The Broad Institute Genome Sequencing Center for Infectious Disease"/>
            <person name="Wu L."/>
            <person name="Ma J."/>
        </authorList>
    </citation>
    <scope>NUCLEOTIDE SEQUENCE [LARGE SCALE GENOMIC DNA]</scope>
    <source>
        <strain evidence="5">JCM 17137</strain>
    </source>
</reference>
<organism evidence="4 5">
    <name type="scientific">Salinactinospora qingdaonensis</name>
    <dbReference type="NCBI Taxonomy" id="702744"/>
    <lineage>
        <taxon>Bacteria</taxon>
        <taxon>Bacillati</taxon>
        <taxon>Actinomycetota</taxon>
        <taxon>Actinomycetes</taxon>
        <taxon>Streptosporangiales</taxon>
        <taxon>Nocardiopsidaceae</taxon>
        <taxon>Salinactinospora</taxon>
    </lineage>
</organism>
<feature type="region of interest" description="Disordered" evidence="2">
    <location>
        <begin position="1"/>
        <end position="23"/>
    </location>
</feature>
<dbReference type="RefSeq" id="WP_344971081.1">
    <property type="nucleotide sequence ID" value="NZ_BAABDD010000009.1"/>
</dbReference>
<evidence type="ECO:0000313" key="5">
    <source>
        <dbReference type="Proteomes" id="UP001500908"/>
    </source>
</evidence>
<dbReference type="InterPro" id="IPR025736">
    <property type="entry name" value="PucR_C-HTH_dom"/>
</dbReference>
<dbReference type="SUPFAM" id="SSF55781">
    <property type="entry name" value="GAF domain-like"/>
    <property type="match status" value="1"/>
</dbReference>
<dbReference type="InterPro" id="IPR041522">
    <property type="entry name" value="CdaR_GGDEF"/>
</dbReference>
<dbReference type="EMBL" id="BAABDD010000009">
    <property type="protein sequence ID" value="GAA3744095.1"/>
    <property type="molecule type" value="Genomic_DNA"/>
</dbReference>
<dbReference type="Pfam" id="PF13556">
    <property type="entry name" value="HTH_30"/>
    <property type="match status" value="1"/>
</dbReference>
<gene>
    <name evidence="4" type="ORF">GCM10022402_24730</name>
</gene>
<dbReference type="Proteomes" id="UP001500908">
    <property type="component" value="Unassembled WGS sequence"/>
</dbReference>
<protein>
    <submittedName>
        <fullName evidence="4">Helix-turn-helix domain-containing protein</fullName>
    </submittedName>
</protein>